<dbReference type="InterPro" id="IPR002347">
    <property type="entry name" value="SDR_fam"/>
</dbReference>
<dbReference type="PRINTS" id="PR00081">
    <property type="entry name" value="GDHRDH"/>
</dbReference>
<accession>A0A0N1GXZ0</accession>
<dbReference type="PANTHER" id="PTHR24320">
    <property type="entry name" value="RETINOL DEHYDROGENASE"/>
    <property type="match status" value="1"/>
</dbReference>
<dbReference type="InterPro" id="IPR036291">
    <property type="entry name" value="NAD(P)-bd_dom_sf"/>
</dbReference>
<reference evidence="5 6" key="1">
    <citation type="submission" date="2015-06" db="EMBL/GenBank/DDBJ databases">
        <title>Draft genome of the ant-associated black yeast Phialophora attae CBS 131958.</title>
        <authorList>
            <person name="Moreno L.F."/>
            <person name="Stielow B.J."/>
            <person name="de Hoog S."/>
            <person name="Vicente V.A."/>
            <person name="Weiss V.A."/>
            <person name="de Vries M."/>
            <person name="Cruz L.M."/>
            <person name="Souza E.M."/>
        </authorList>
    </citation>
    <scope>NUCLEOTIDE SEQUENCE [LARGE SCALE GENOMIC DNA]</scope>
    <source>
        <strain evidence="5 6">CBS 131958</strain>
    </source>
</reference>
<comment type="similarity">
    <text evidence="1 4">Belongs to the short-chain dehydrogenases/reductases (SDR) family.</text>
</comment>
<evidence type="ECO:0000256" key="4">
    <source>
        <dbReference type="RuleBase" id="RU000363"/>
    </source>
</evidence>
<evidence type="ECO:0000256" key="3">
    <source>
        <dbReference type="ARBA" id="ARBA00023002"/>
    </source>
</evidence>
<dbReference type="EMBL" id="LFJN01000041">
    <property type="protein sequence ID" value="KPI35326.1"/>
    <property type="molecule type" value="Genomic_DNA"/>
</dbReference>
<gene>
    <name evidence="5" type="ORF">AB675_9916</name>
</gene>
<name>A0A0N1GXZ0_9EURO</name>
<dbReference type="GeneID" id="28742373"/>
<proteinExistence type="inferred from homology"/>
<protein>
    <submittedName>
        <fullName evidence="5">Short-chain dehydrogenase TIC 32, chloroplastic</fullName>
    </submittedName>
</protein>
<dbReference type="VEuPathDB" id="FungiDB:AB675_9916"/>
<sequence>MAHFGFNTTGDEIVEAFQDQVKDRTFLITGCSVDGIGAETAYSLAKASPRLLILAGRNISSLQPVIDRVEASGVKTVFLQLDLSSQASIKSAAQSVQDLDVQVDVLINNAGIMACPYALSVDNVETQFATNAVGPALFTYLLLKANLIKHRIVSVSSSASVRNAEYVLAALDDLTYGNGTTYSPIAAYSTSKAALNLFTSELSAKVKSHGISVFALNPGSIKSPLQRYITEEMRQAAFAAAKKENADFVPPVRKSLQEGCATQLRAALDPSLEARSGSYLDDCQVANYQLLEDAKPAASRVWGLLEQMTGTTFELD</sequence>
<dbReference type="AlphaFoldDB" id="A0A0N1GXZ0"/>
<organism evidence="5 6">
    <name type="scientific">Cyphellophora attinorum</name>
    <dbReference type="NCBI Taxonomy" id="1664694"/>
    <lineage>
        <taxon>Eukaryota</taxon>
        <taxon>Fungi</taxon>
        <taxon>Dikarya</taxon>
        <taxon>Ascomycota</taxon>
        <taxon>Pezizomycotina</taxon>
        <taxon>Eurotiomycetes</taxon>
        <taxon>Chaetothyriomycetidae</taxon>
        <taxon>Chaetothyriales</taxon>
        <taxon>Cyphellophoraceae</taxon>
        <taxon>Cyphellophora</taxon>
    </lineage>
</organism>
<dbReference type="RefSeq" id="XP_017995289.1">
    <property type="nucleotide sequence ID" value="XM_018150493.1"/>
</dbReference>
<dbReference type="OrthoDB" id="191139at2759"/>
<dbReference type="GO" id="GO:0016491">
    <property type="term" value="F:oxidoreductase activity"/>
    <property type="evidence" value="ECO:0007669"/>
    <property type="project" value="UniProtKB-KW"/>
</dbReference>
<dbReference type="Pfam" id="PF00106">
    <property type="entry name" value="adh_short"/>
    <property type="match status" value="2"/>
</dbReference>
<comment type="caution">
    <text evidence="5">The sequence shown here is derived from an EMBL/GenBank/DDBJ whole genome shotgun (WGS) entry which is preliminary data.</text>
</comment>
<keyword evidence="3" id="KW-0560">Oxidoreductase</keyword>
<keyword evidence="6" id="KW-1185">Reference proteome</keyword>
<dbReference type="Proteomes" id="UP000038010">
    <property type="component" value="Unassembled WGS sequence"/>
</dbReference>
<keyword evidence="2" id="KW-0521">NADP</keyword>
<dbReference type="STRING" id="1664694.A0A0N1GXZ0"/>
<evidence type="ECO:0000256" key="2">
    <source>
        <dbReference type="ARBA" id="ARBA00022857"/>
    </source>
</evidence>
<evidence type="ECO:0000313" key="6">
    <source>
        <dbReference type="Proteomes" id="UP000038010"/>
    </source>
</evidence>
<dbReference type="Gene3D" id="3.40.50.720">
    <property type="entry name" value="NAD(P)-binding Rossmann-like Domain"/>
    <property type="match status" value="1"/>
</dbReference>
<dbReference type="PANTHER" id="PTHR24320:SF283">
    <property type="entry name" value="RETINOL DEHYDROGENASE 11"/>
    <property type="match status" value="1"/>
</dbReference>
<evidence type="ECO:0000313" key="5">
    <source>
        <dbReference type="EMBL" id="KPI35326.1"/>
    </source>
</evidence>
<evidence type="ECO:0000256" key="1">
    <source>
        <dbReference type="ARBA" id="ARBA00006484"/>
    </source>
</evidence>
<dbReference type="PRINTS" id="PR00080">
    <property type="entry name" value="SDRFAMILY"/>
</dbReference>
<dbReference type="SUPFAM" id="SSF51735">
    <property type="entry name" value="NAD(P)-binding Rossmann-fold domains"/>
    <property type="match status" value="1"/>
</dbReference>